<proteinExistence type="inferred from homology"/>
<keyword evidence="3" id="KW-1003">Cell membrane</keyword>
<dbReference type="PANTHER" id="PTHR35011:SF4">
    <property type="entry name" value="SLL1102 PROTEIN"/>
    <property type="match status" value="1"/>
</dbReference>
<feature type="transmembrane region" description="Helical" evidence="9">
    <location>
        <begin position="91"/>
        <end position="116"/>
    </location>
</feature>
<feature type="transmembrane region" description="Helical" evidence="9">
    <location>
        <begin position="53"/>
        <end position="70"/>
    </location>
</feature>
<evidence type="ECO:0000313" key="12">
    <source>
        <dbReference type="Proteomes" id="UP000663570"/>
    </source>
</evidence>
<comment type="similarity">
    <text evidence="8 9">Belongs to the TRAP transporter small permease family.</text>
</comment>
<dbReference type="InterPro" id="IPR055348">
    <property type="entry name" value="DctQ"/>
</dbReference>
<evidence type="ECO:0000256" key="6">
    <source>
        <dbReference type="ARBA" id="ARBA00022989"/>
    </source>
</evidence>
<feature type="transmembrane region" description="Helical" evidence="9">
    <location>
        <begin position="136"/>
        <end position="154"/>
    </location>
</feature>
<evidence type="ECO:0000259" key="10">
    <source>
        <dbReference type="Pfam" id="PF04290"/>
    </source>
</evidence>
<dbReference type="RefSeq" id="WP_172203895.1">
    <property type="nucleotide sequence ID" value="NZ_CP071060.1"/>
</dbReference>
<dbReference type="InterPro" id="IPR007387">
    <property type="entry name" value="TRAP_DctQ"/>
</dbReference>
<keyword evidence="2 9" id="KW-0813">Transport</keyword>
<name>A0ABX7MCC4_9RHOO</name>
<keyword evidence="4 9" id="KW-0997">Cell inner membrane</keyword>
<evidence type="ECO:0000313" key="11">
    <source>
        <dbReference type="EMBL" id="QSI78304.1"/>
    </source>
</evidence>
<comment type="subunit">
    <text evidence="9">The complex comprises the extracytoplasmic solute receptor protein and the two transmembrane proteins.</text>
</comment>
<gene>
    <name evidence="11" type="ORF">JY500_06655</name>
</gene>
<keyword evidence="5 9" id="KW-0812">Transmembrane</keyword>
<reference evidence="11 12" key="1">
    <citation type="submission" date="2021-02" db="EMBL/GenBank/DDBJ databases">
        <title>Niveibacterium changnyeongensis HC41.</title>
        <authorList>
            <person name="Kang M."/>
        </authorList>
    </citation>
    <scope>NUCLEOTIDE SEQUENCE [LARGE SCALE GENOMIC DNA]</scope>
    <source>
        <strain evidence="11 12">HC41</strain>
    </source>
</reference>
<accession>A0ABX7MCC4</accession>
<comment type="function">
    <text evidence="9">Part of the tripartite ATP-independent periplasmic (TRAP) transport system.</text>
</comment>
<dbReference type="Proteomes" id="UP000663570">
    <property type="component" value="Chromosome"/>
</dbReference>
<feature type="domain" description="Tripartite ATP-independent periplasmic transporters DctQ component" evidence="10">
    <location>
        <begin position="29"/>
        <end position="161"/>
    </location>
</feature>
<evidence type="ECO:0000256" key="9">
    <source>
        <dbReference type="RuleBase" id="RU369079"/>
    </source>
</evidence>
<evidence type="ECO:0000256" key="2">
    <source>
        <dbReference type="ARBA" id="ARBA00022448"/>
    </source>
</evidence>
<feature type="transmembrane region" description="Helical" evidence="9">
    <location>
        <begin position="21"/>
        <end position="38"/>
    </location>
</feature>
<evidence type="ECO:0000256" key="3">
    <source>
        <dbReference type="ARBA" id="ARBA00022475"/>
    </source>
</evidence>
<keyword evidence="6 9" id="KW-1133">Transmembrane helix</keyword>
<evidence type="ECO:0000256" key="4">
    <source>
        <dbReference type="ARBA" id="ARBA00022519"/>
    </source>
</evidence>
<sequence>MGILLRLSRLIDLLNERIARAAFWLILIMTLISAGNAVVRKLFNMSSNSLLEIQWYLFSGVFLLCAAFALQKNAHVRIDVIYGKFSKRTQMWIDIFGTVFFLFPMAFIILKLSWPVFMTSLQSGETSANAGGLKLWPARLILPVGVFLLILQGFSEIFKRLAFLTGHGPDPSEGIVGPSEEEELAEEIRKMRGLAEGEGK</sequence>
<evidence type="ECO:0000256" key="1">
    <source>
        <dbReference type="ARBA" id="ARBA00004429"/>
    </source>
</evidence>
<keyword evidence="12" id="KW-1185">Reference proteome</keyword>
<keyword evidence="7 9" id="KW-0472">Membrane</keyword>
<evidence type="ECO:0000256" key="5">
    <source>
        <dbReference type="ARBA" id="ARBA00022692"/>
    </source>
</evidence>
<evidence type="ECO:0000256" key="8">
    <source>
        <dbReference type="ARBA" id="ARBA00038436"/>
    </source>
</evidence>
<dbReference type="Pfam" id="PF04290">
    <property type="entry name" value="DctQ"/>
    <property type="match status" value="1"/>
</dbReference>
<dbReference type="EMBL" id="CP071060">
    <property type="protein sequence ID" value="QSI78304.1"/>
    <property type="molecule type" value="Genomic_DNA"/>
</dbReference>
<organism evidence="11 12">
    <name type="scientific">Niveibacterium microcysteis</name>
    <dbReference type="NCBI Taxonomy" id="2811415"/>
    <lineage>
        <taxon>Bacteria</taxon>
        <taxon>Pseudomonadati</taxon>
        <taxon>Pseudomonadota</taxon>
        <taxon>Betaproteobacteria</taxon>
        <taxon>Rhodocyclales</taxon>
        <taxon>Rhodocyclaceae</taxon>
        <taxon>Niveibacterium</taxon>
    </lineage>
</organism>
<comment type="subcellular location">
    <subcellularLocation>
        <location evidence="1 9">Cell inner membrane</location>
        <topology evidence="1 9">Multi-pass membrane protein</topology>
    </subcellularLocation>
</comment>
<protein>
    <recommendedName>
        <fullName evidence="9">TRAP transporter small permease protein</fullName>
    </recommendedName>
</protein>
<dbReference type="PANTHER" id="PTHR35011">
    <property type="entry name" value="2,3-DIKETO-L-GULONATE TRAP TRANSPORTER SMALL PERMEASE PROTEIN YIAM"/>
    <property type="match status" value="1"/>
</dbReference>
<evidence type="ECO:0000256" key="7">
    <source>
        <dbReference type="ARBA" id="ARBA00023136"/>
    </source>
</evidence>